<dbReference type="RefSeq" id="XP_044657270.1">
    <property type="nucleotide sequence ID" value="XM_044801335.1"/>
</dbReference>
<comment type="similarity">
    <text evidence="2">Belongs to the glycosyl hydrolase 76 family.</text>
</comment>
<dbReference type="EMBL" id="BOLY01000003">
    <property type="protein sequence ID" value="GIZ42783.1"/>
    <property type="molecule type" value="Genomic_DNA"/>
</dbReference>
<protein>
    <recommendedName>
        <fullName evidence="3">mannan endo-1,6-alpha-mannosidase</fullName>
        <ecNumber evidence="3">3.2.1.101</ecNumber>
    </recommendedName>
</protein>
<dbReference type="Proteomes" id="UP000825890">
    <property type="component" value="Unassembled WGS sequence"/>
</dbReference>
<keyword evidence="11" id="KW-1185">Reference proteome</keyword>
<accession>A0A9P3FD03</accession>
<keyword evidence="6" id="KW-0325">Glycoprotein</keyword>
<organism evidence="10 11">
    <name type="scientific">Cercospora kikuchii</name>
    <dbReference type="NCBI Taxonomy" id="84275"/>
    <lineage>
        <taxon>Eukaryota</taxon>
        <taxon>Fungi</taxon>
        <taxon>Dikarya</taxon>
        <taxon>Ascomycota</taxon>
        <taxon>Pezizomycotina</taxon>
        <taxon>Dothideomycetes</taxon>
        <taxon>Dothideomycetidae</taxon>
        <taxon>Mycosphaerellales</taxon>
        <taxon>Mycosphaerellaceae</taxon>
        <taxon>Cercospora</taxon>
    </lineage>
</organism>
<dbReference type="OrthoDB" id="4187847at2759"/>
<proteinExistence type="inferred from homology"/>
<dbReference type="PANTHER" id="PTHR12145:SF36">
    <property type="entry name" value="MANNAN ENDO-1,6-ALPHA-MANNOSIDASE DCW1"/>
    <property type="match status" value="1"/>
</dbReference>
<keyword evidence="5" id="KW-0378">Hydrolase</keyword>
<evidence type="ECO:0000313" key="10">
    <source>
        <dbReference type="EMBL" id="GIZ42783.1"/>
    </source>
</evidence>
<evidence type="ECO:0000256" key="9">
    <source>
        <dbReference type="SAM" id="SignalP"/>
    </source>
</evidence>
<feature type="signal peptide" evidence="9">
    <location>
        <begin position="1"/>
        <end position="22"/>
    </location>
</feature>
<dbReference type="GO" id="GO:0009272">
    <property type="term" value="P:fungal-type cell wall biogenesis"/>
    <property type="evidence" value="ECO:0007669"/>
    <property type="project" value="TreeGrafter"/>
</dbReference>
<sequence length="441" mass="46997">MLLSRNILLSIILIITPSLTSPILPGPGPPPFATNNSVPSSSSSSDVLNTLIQTISSQIDSESPPGSPTKGLIKSLPIYQAGWISASTYNTLINYWHLTHQQGQEQNAQPVPVSPIAGAPVAPSSDPFTFTLSSSILAQAGPQGDFSGAISPGNDDQLWWGLTTISAAEYGLPGCENWLDLAKNVFNAVIDRWQSDMCPSAADSGKGGLGWQIDTAKDGYHYKNAITNGLAFQLAARLAKAEASGYTTNFYLDWAKKLWDAGFGSLIDEGSYKVFDGVHAPECGKAAEEEWSYNVGVWMGGCAVMHQVSNGNTDEEDWKDRACKLVDSAIATFTRNGVLYEPRCEDEGKCNDDQQTFKAALARWMGLTATLAPETKEKIKSVLEASKNAALTTVQASPGKNQASLKWSQKDGGGVGYDPKTANGVGAQLGLVELLVQSQGL</sequence>
<dbReference type="EC" id="3.2.1.101" evidence="3"/>
<dbReference type="AlphaFoldDB" id="A0A9P3FD03"/>
<keyword evidence="7" id="KW-0326">Glycosidase</keyword>
<dbReference type="InterPro" id="IPR014480">
    <property type="entry name" value="Mannan-1_6-alpha_mannosidase"/>
</dbReference>
<dbReference type="PANTHER" id="PTHR12145">
    <property type="entry name" value="MANNAN ENDO-1,6-ALPHA-MANNOSIDASE DCW1"/>
    <property type="match status" value="1"/>
</dbReference>
<evidence type="ECO:0000256" key="6">
    <source>
        <dbReference type="ARBA" id="ARBA00023180"/>
    </source>
</evidence>
<dbReference type="SUPFAM" id="SSF48208">
    <property type="entry name" value="Six-hairpin glycosidases"/>
    <property type="match status" value="1"/>
</dbReference>
<comment type="catalytic activity">
    <reaction evidence="1">
        <text>Random hydrolysis of (1-&gt;6)-alpha-D-mannosidic linkages in unbranched (1-&gt;6)-mannans.</text>
        <dbReference type="EC" id="3.2.1.101"/>
    </reaction>
</comment>
<dbReference type="Gene3D" id="1.50.10.20">
    <property type="match status" value="1"/>
</dbReference>
<dbReference type="InterPro" id="IPR005198">
    <property type="entry name" value="Glyco_hydro_76"/>
</dbReference>
<name>A0A9P3FD03_9PEZI</name>
<dbReference type="GO" id="GO:0016052">
    <property type="term" value="P:carbohydrate catabolic process"/>
    <property type="evidence" value="ECO:0007669"/>
    <property type="project" value="InterPro"/>
</dbReference>
<feature type="chain" id="PRO_5040257957" description="mannan endo-1,6-alpha-mannosidase" evidence="9">
    <location>
        <begin position="23"/>
        <end position="441"/>
    </location>
</feature>
<evidence type="ECO:0000256" key="1">
    <source>
        <dbReference type="ARBA" id="ARBA00001452"/>
    </source>
</evidence>
<comment type="caution">
    <text evidence="10">The sequence shown here is derived from an EMBL/GenBank/DDBJ whole genome shotgun (WGS) entry which is preliminary data.</text>
</comment>
<gene>
    <name evidence="10" type="ORF">CKM354_000603800</name>
</gene>
<dbReference type="GO" id="GO:0008496">
    <property type="term" value="F:mannan endo-1,6-alpha-mannosidase activity"/>
    <property type="evidence" value="ECO:0007669"/>
    <property type="project" value="UniProtKB-UniRule"/>
</dbReference>
<dbReference type="InterPro" id="IPR008928">
    <property type="entry name" value="6-hairpin_glycosidase_sf"/>
</dbReference>
<evidence type="ECO:0000256" key="7">
    <source>
        <dbReference type="ARBA" id="ARBA00023295"/>
    </source>
</evidence>
<evidence type="ECO:0000313" key="11">
    <source>
        <dbReference type="Proteomes" id="UP000825890"/>
    </source>
</evidence>
<evidence type="ECO:0000256" key="8">
    <source>
        <dbReference type="SAM" id="MobiDB-lite"/>
    </source>
</evidence>
<feature type="region of interest" description="Disordered" evidence="8">
    <location>
        <begin position="26"/>
        <end position="45"/>
    </location>
</feature>
<evidence type="ECO:0000256" key="4">
    <source>
        <dbReference type="ARBA" id="ARBA00022729"/>
    </source>
</evidence>
<dbReference type="Pfam" id="PF03663">
    <property type="entry name" value="Glyco_hydro_76"/>
    <property type="match status" value="1"/>
</dbReference>
<dbReference type="GeneID" id="68291613"/>
<evidence type="ECO:0000256" key="3">
    <source>
        <dbReference type="ARBA" id="ARBA00012350"/>
    </source>
</evidence>
<evidence type="ECO:0000256" key="2">
    <source>
        <dbReference type="ARBA" id="ARBA00009699"/>
    </source>
</evidence>
<evidence type="ECO:0000256" key="5">
    <source>
        <dbReference type="ARBA" id="ARBA00022801"/>
    </source>
</evidence>
<keyword evidence="4 9" id="KW-0732">Signal</keyword>
<reference evidence="10 11" key="1">
    <citation type="submission" date="2021-01" db="EMBL/GenBank/DDBJ databases">
        <title>Cercospora kikuchii MAFF 305040 whole genome shotgun sequence.</title>
        <authorList>
            <person name="Kashiwa T."/>
            <person name="Suzuki T."/>
        </authorList>
    </citation>
    <scope>NUCLEOTIDE SEQUENCE [LARGE SCALE GENOMIC DNA]</scope>
    <source>
        <strain evidence="10 11">MAFF 305040</strain>
    </source>
</reference>